<reference evidence="3 4" key="1">
    <citation type="submission" date="2006-02" db="EMBL/GenBank/DDBJ databases">
        <authorList>
            <person name="Murray A."/>
            <person name="Staley J."/>
            <person name="Ferriera S."/>
            <person name="Johnson J."/>
            <person name="Kravitz S."/>
            <person name="Halpern A."/>
            <person name="Remington K."/>
            <person name="Beeson K."/>
            <person name="Tran B."/>
            <person name="Rogers Y.-H."/>
            <person name="Friedman R."/>
            <person name="Venter J.C."/>
        </authorList>
    </citation>
    <scope>NUCLEOTIDE SEQUENCE [LARGE SCALE GENOMIC DNA]</scope>
    <source>
        <strain evidence="3 4">23-P</strain>
    </source>
</reference>
<keyword evidence="2" id="KW-0732">Signal</keyword>
<accession>A4BZP9</accession>
<dbReference type="OrthoDB" id="9798299at2"/>
<dbReference type="STRING" id="313594.PI23P_08450"/>
<evidence type="ECO:0008006" key="5">
    <source>
        <dbReference type="Google" id="ProtNLM"/>
    </source>
</evidence>
<dbReference type="Pfam" id="PF11999">
    <property type="entry name" value="Ice_binding"/>
    <property type="match status" value="1"/>
</dbReference>
<dbReference type="RefSeq" id="WP_004570310.1">
    <property type="nucleotide sequence ID" value="NZ_CH724148.1"/>
</dbReference>
<dbReference type="HOGENOM" id="CLU_625369_0_0_10"/>
<comment type="caution">
    <text evidence="3">The sequence shown here is derived from an EMBL/GenBank/DDBJ whole genome shotgun (WGS) entry which is preliminary data.</text>
</comment>
<sequence length="438" mass="45848">MKSKLNFLGLLIILMISSNYNIIAQSVGISNAEITPDPSSILEMRTNSKGMLTPRMTTAERNNITSPATGLILYNTTTNLFTFYNGNSWVDWVRPAYLSVDAGTAISTSSTSYTVVDQMSKTIAEAGTYSIFFNGQVSIPAASHTYGFNTSTGVSELNSIYDDIMAIPVTDTTHPLVFGSGETLFPGVYDIPGAASIANSLILDGGGDPEALFLIRATGAFNTGAGASVTLVNGASAKNVFWIADGAIGLGAGTTISGTLFSHGSAVAVAANGIVTGRLLTTSGAISSGPGALTLPTGESLIDFKTLSNFIIFTSLGGIANTGASTYTGNIGTNSGAITGFTPEMVTGNIYEAGDSDTIIEDVKHKVTFSLYKNGTLLPNSSRTRTHLKNPSDISLHGISSFAVDDIMDVRWKIDIQDADSKESTVYNRILTLIKVGN</sequence>
<evidence type="ECO:0000313" key="4">
    <source>
        <dbReference type="Proteomes" id="UP000003053"/>
    </source>
</evidence>
<evidence type="ECO:0000256" key="2">
    <source>
        <dbReference type="ARBA" id="ARBA00022729"/>
    </source>
</evidence>
<dbReference type="eggNOG" id="COG2373">
    <property type="taxonomic scope" value="Bacteria"/>
</dbReference>
<keyword evidence="4" id="KW-1185">Reference proteome</keyword>
<evidence type="ECO:0000256" key="1">
    <source>
        <dbReference type="ARBA" id="ARBA00005445"/>
    </source>
</evidence>
<dbReference type="EMBL" id="AAOG01000002">
    <property type="protein sequence ID" value="EAR12642.1"/>
    <property type="molecule type" value="Genomic_DNA"/>
</dbReference>
<organism evidence="3 4">
    <name type="scientific">Polaribacter irgensii 23-P</name>
    <dbReference type="NCBI Taxonomy" id="313594"/>
    <lineage>
        <taxon>Bacteria</taxon>
        <taxon>Pseudomonadati</taxon>
        <taxon>Bacteroidota</taxon>
        <taxon>Flavobacteriia</taxon>
        <taxon>Flavobacteriales</taxon>
        <taxon>Flavobacteriaceae</taxon>
    </lineage>
</organism>
<dbReference type="Proteomes" id="UP000003053">
    <property type="component" value="Unassembled WGS sequence"/>
</dbReference>
<name>A4BZP9_9FLAO</name>
<comment type="similarity">
    <text evidence="1">Belongs to the ice-binding protein family.</text>
</comment>
<proteinExistence type="inferred from homology"/>
<dbReference type="AlphaFoldDB" id="A4BZP9"/>
<gene>
    <name evidence="3" type="ORF">PI23P_08450</name>
</gene>
<dbReference type="InterPro" id="IPR021884">
    <property type="entry name" value="Ice-bd_prot"/>
</dbReference>
<evidence type="ECO:0000313" key="3">
    <source>
        <dbReference type="EMBL" id="EAR12642.1"/>
    </source>
</evidence>
<protein>
    <recommendedName>
        <fullName evidence="5">DUF3494 domain-containing protein</fullName>
    </recommendedName>
</protein>